<dbReference type="Proteomes" id="UP001165083">
    <property type="component" value="Unassembled WGS sequence"/>
</dbReference>
<organism evidence="2 3">
    <name type="scientific">Phytophthora lilii</name>
    <dbReference type="NCBI Taxonomy" id="2077276"/>
    <lineage>
        <taxon>Eukaryota</taxon>
        <taxon>Sar</taxon>
        <taxon>Stramenopiles</taxon>
        <taxon>Oomycota</taxon>
        <taxon>Peronosporomycetes</taxon>
        <taxon>Peronosporales</taxon>
        <taxon>Peronosporaceae</taxon>
        <taxon>Phytophthora</taxon>
    </lineage>
</organism>
<accession>A0A9W6TFT3</accession>
<feature type="region of interest" description="Disordered" evidence="1">
    <location>
        <begin position="1"/>
        <end position="28"/>
    </location>
</feature>
<evidence type="ECO:0000313" key="2">
    <source>
        <dbReference type="EMBL" id="GMF12351.1"/>
    </source>
</evidence>
<evidence type="ECO:0000313" key="3">
    <source>
        <dbReference type="Proteomes" id="UP001165083"/>
    </source>
</evidence>
<evidence type="ECO:0000256" key="1">
    <source>
        <dbReference type="SAM" id="MobiDB-lite"/>
    </source>
</evidence>
<sequence length="84" mass="9229">MPHEIGRKTEWPSQDQHPGRQSLTPSQALPALPRATWYEDLDPKDLEYLDHLLSAGVPDAVLGASVSDPAGKATSKRDFKSVSY</sequence>
<protein>
    <submittedName>
        <fullName evidence="2">Unnamed protein product</fullName>
    </submittedName>
</protein>
<dbReference type="OrthoDB" id="59870at2759"/>
<feature type="region of interest" description="Disordered" evidence="1">
    <location>
        <begin position="62"/>
        <end position="84"/>
    </location>
</feature>
<dbReference type="EMBL" id="BSXW01000115">
    <property type="protein sequence ID" value="GMF12351.1"/>
    <property type="molecule type" value="Genomic_DNA"/>
</dbReference>
<keyword evidence="3" id="KW-1185">Reference proteome</keyword>
<feature type="compositionally biased region" description="Basic and acidic residues" evidence="1">
    <location>
        <begin position="75"/>
        <end position="84"/>
    </location>
</feature>
<feature type="compositionally biased region" description="Basic and acidic residues" evidence="1">
    <location>
        <begin position="1"/>
        <end position="10"/>
    </location>
</feature>
<gene>
    <name evidence="2" type="ORF">Plil01_000297400</name>
</gene>
<dbReference type="AlphaFoldDB" id="A0A9W6TFT3"/>
<reference evidence="2" key="1">
    <citation type="submission" date="2023-04" db="EMBL/GenBank/DDBJ databases">
        <title>Phytophthora lilii NBRC 32176.</title>
        <authorList>
            <person name="Ichikawa N."/>
            <person name="Sato H."/>
            <person name="Tonouchi N."/>
        </authorList>
    </citation>
    <scope>NUCLEOTIDE SEQUENCE</scope>
    <source>
        <strain evidence="2">NBRC 32176</strain>
    </source>
</reference>
<comment type="caution">
    <text evidence="2">The sequence shown here is derived from an EMBL/GenBank/DDBJ whole genome shotgun (WGS) entry which is preliminary data.</text>
</comment>
<proteinExistence type="predicted"/>
<feature type="compositionally biased region" description="Polar residues" evidence="1">
    <location>
        <begin position="11"/>
        <end position="27"/>
    </location>
</feature>
<name>A0A9W6TFT3_9STRA</name>